<feature type="compositionally biased region" description="Low complexity" evidence="1">
    <location>
        <begin position="55"/>
        <end position="70"/>
    </location>
</feature>
<dbReference type="Proteomes" id="UP000298649">
    <property type="component" value="Plasmid pAtCFBP7129a"/>
</dbReference>
<organism evidence="2 3">
    <name type="scientific">Agrobacterium tumefaciens</name>
    <dbReference type="NCBI Taxonomy" id="358"/>
    <lineage>
        <taxon>Bacteria</taxon>
        <taxon>Pseudomonadati</taxon>
        <taxon>Pseudomonadota</taxon>
        <taxon>Alphaproteobacteria</taxon>
        <taxon>Hyphomicrobiales</taxon>
        <taxon>Rhizobiaceae</taxon>
        <taxon>Rhizobium/Agrobacterium group</taxon>
        <taxon>Agrobacterium</taxon>
        <taxon>Agrobacterium tumefaciens complex</taxon>
    </lineage>
</organism>
<name>A0A4D7Z4I1_AGRTU</name>
<reference evidence="2 3" key="1">
    <citation type="submission" date="2019-04" db="EMBL/GenBank/DDBJ databases">
        <title>Complete genome sequence of Agrobacterium tumefaciens CFBP7129.</title>
        <authorList>
            <person name="Haryono M."/>
            <person name="Lin Y.-C."/>
            <person name="Lai E.-M."/>
            <person name="Kuo C.-H."/>
        </authorList>
    </citation>
    <scope>NUCLEOTIDE SEQUENCE [LARGE SCALE GENOMIC DNA]</scope>
    <source>
        <strain evidence="2 3">CFBP7129</strain>
        <plasmid evidence="3">patcfbp7129a</plasmid>
    </source>
</reference>
<proteinExistence type="predicted"/>
<sequence length="86" mass="9303">MEGYRPAFSRAQYVLGQAEWDFRASTDFAGTPATMHATVIHRKILPLREKMTFTGADTSTAPSTTSMTAAGHTHRAHGISIGNGRP</sequence>
<dbReference type="AlphaFoldDB" id="A0A4D7Z4I1"/>
<dbReference type="InterPro" id="IPR036866">
    <property type="entry name" value="RibonucZ/Hydroxyglut_hydro"/>
</dbReference>
<evidence type="ECO:0000313" key="3">
    <source>
        <dbReference type="Proteomes" id="UP000298649"/>
    </source>
</evidence>
<feature type="region of interest" description="Disordered" evidence="1">
    <location>
        <begin position="55"/>
        <end position="86"/>
    </location>
</feature>
<protein>
    <submittedName>
        <fullName evidence="2">Uncharacterized protein</fullName>
    </submittedName>
</protein>
<evidence type="ECO:0000313" key="2">
    <source>
        <dbReference type="EMBL" id="QCL97809.1"/>
    </source>
</evidence>
<dbReference type="EMBL" id="CP039924">
    <property type="protein sequence ID" value="QCL97809.1"/>
    <property type="molecule type" value="Genomic_DNA"/>
</dbReference>
<geneLocation type="plasmid" evidence="3">
    <name>patcfbp7129a</name>
</geneLocation>
<evidence type="ECO:0000256" key="1">
    <source>
        <dbReference type="SAM" id="MobiDB-lite"/>
    </source>
</evidence>
<gene>
    <name evidence="2" type="ORF">CFBP7129_26785</name>
</gene>
<dbReference type="Gene3D" id="3.60.15.10">
    <property type="entry name" value="Ribonuclease Z/Hydroxyacylglutathione hydrolase-like"/>
    <property type="match status" value="1"/>
</dbReference>
<dbReference type="RefSeq" id="WP_137006148.1">
    <property type="nucleotide sequence ID" value="NZ_CP039924.1"/>
</dbReference>
<keyword evidence="2" id="KW-0614">Plasmid</keyword>
<accession>A0A4D7Z4I1</accession>